<evidence type="ECO:0000313" key="1">
    <source>
        <dbReference type="EMBL" id="ARF51377.1"/>
    </source>
</evidence>
<organism evidence="2 3">
    <name type="scientific">Pantoea stewartii subsp. stewartii DC283</name>
    <dbReference type="NCBI Taxonomy" id="660596"/>
    <lineage>
        <taxon>Bacteria</taxon>
        <taxon>Pseudomonadati</taxon>
        <taxon>Pseudomonadota</taxon>
        <taxon>Gammaproteobacteria</taxon>
        <taxon>Enterobacterales</taxon>
        <taxon>Erwiniaceae</taxon>
        <taxon>Pantoea</taxon>
    </lineage>
</organism>
<dbReference type="RefSeq" id="WP_006118108.1">
    <property type="nucleotide sequence ID" value="NZ_AHIE01000002.1"/>
</dbReference>
<dbReference type="KEGG" id="pstw:DSJ_20010"/>
<evidence type="ECO:0000313" key="4">
    <source>
        <dbReference type="Proteomes" id="UP000192380"/>
    </source>
</evidence>
<reference evidence="1 4" key="3">
    <citation type="submission" date="2016-10" db="EMBL/GenBank/DDBJ databases">
        <title>Complete Genome Assembly of Pantoea stewartii subsp. stewartii DC283, a Corn Pathogen.</title>
        <authorList>
            <person name="Duong D.A."/>
            <person name="Stevens A.M."/>
            <person name="Jensen R.V."/>
        </authorList>
    </citation>
    <scope>NUCLEOTIDE SEQUENCE [LARGE SCALE GENOMIC DNA]</scope>
    <source>
        <strain evidence="1 4">DC283</strain>
    </source>
</reference>
<protein>
    <recommendedName>
        <fullName evidence="5">Endopeptidase</fullName>
    </recommendedName>
</protein>
<gene>
    <name evidence="2" type="ORF">CKS_0397</name>
    <name evidence="1" type="ORF">DSJ_20010</name>
</gene>
<dbReference type="OrthoDB" id="6556359at2"/>
<evidence type="ECO:0000313" key="2">
    <source>
        <dbReference type="EMBL" id="EHU01928.1"/>
    </source>
</evidence>
<evidence type="ECO:0000313" key="3">
    <source>
        <dbReference type="Proteomes" id="UP000005050"/>
    </source>
</evidence>
<dbReference type="STRING" id="660596.DSJ_20010"/>
<accession>H3R9R5</accession>
<dbReference type="EMBL" id="AHIE01000002">
    <property type="protein sequence ID" value="EHU01928.1"/>
    <property type="molecule type" value="Genomic_DNA"/>
</dbReference>
<dbReference type="Proteomes" id="UP000192380">
    <property type="component" value="Chromosome"/>
</dbReference>
<proteinExistence type="predicted"/>
<evidence type="ECO:0008006" key="5">
    <source>
        <dbReference type="Google" id="ProtNLM"/>
    </source>
</evidence>
<dbReference type="PATRIC" id="fig|660596.6.peg.634"/>
<dbReference type="AlphaFoldDB" id="H3R9R5"/>
<dbReference type="Proteomes" id="UP000005050">
    <property type="component" value="Unassembled WGS sequence"/>
</dbReference>
<dbReference type="EMBL" id="CP017581">
    <property type="protein sequence ID" value="ARF51377.1"/>
    <property type="molecule type" value="Genomic_DNA"/>
</dbReference>
<reference evidence="2 3" key="1">
    <citation type="journal article" date="2012" name="Mol. Microbiol.">
        <title>The genetic and structural basis of two distinct terminal side branch residues in stewartan and amylovoran exopolysaccharides and their potential role in host adaptation.</title>
        <authorList>
            <person name="Wang X."/>
            <person name="Yang F."/>
            <person name="von Bodman S.B."/>
        </authorList>
    </citation>
    <scope>NUCLEOTIDE SEQUENCE [LARGE SCALE GENOMIC DNA]</scope>
    <source>
        <strain evidence="2 3">DC283</strain>
    </source>
</reference>
<name>H3R9R5_PANSE</name>
<reference evidence="2" key="2">
    <citation type="submission" date="2012-01" db="EMBL/GenBank/DDBJ databases">
        <authorList>
            <person name="Biehl B.S."/>
            <person name="Ding Y."/>
            <person name="Dugan-Rocha S.P."/>
            <person name="Gibbs R.A."/>
            <person name="Glasner J.D."/>
            <person name="Kovar C."/>
            <person name="Muzny D.M."/>
            <person name="Neeno-Eckwall E.C."/>
            <person name="Perna N.T."/>
            <person name="Qin X."/>
            <person name="von Bodman S.B."/>
            <person name="Weinstock G.M."/>
        </authorList>
    </citation>
    <scope>NUCLEOTIDE SEQUENCE</scope>
    <source>
        <strain evidence="2">DC283</strain>
    </source>
</reference>
<sequence length="153" mass="15884">MGAALIKGCLKRVLPGVLLCALLFGAGWWLCHRGYASGCALAKSAGDVALASEQKARAGERQRISEATTAALLKAQQDEQAQRLRADTLAASLENKTGELAQAKLLLSIQINKAVSDDSKTAGGCGYNGLGTRSMHLYANALGYGDGHTGTGH</sequence>
<keyword evidence="4" id="KW-1185">Reference proteome</keyword>